<dbReference type="SMART" id="SM00028">
    <property type="entry name" value="TPR"/>
    <property type="match status" value="3"/>
</dbReference>
<sequence length="335" mass="38264">MSQSIQFSPFQGRINDATPQCEDALQLCEFSEGLVSTRISQVPLPQSFEVSSLWPTYASAHNNLGTLLSNEQEAEQHFLAAIRYSADHVNAHYNLGQLYRKSNRSSESEHMLKRCISLEPRFTPAYIELAKLRGPNDRSVNQLLKQVVDLNPTDPYYGTTFGHWLLEKGKIYVSISGNYKEALHYYWKSLQISSAHQEAIIGAAKLLRKFGQKSRLFQLVTRWQLITRIKRGDLLLSPHVYLQGWQLKSELSSKAREYDSSPHFVSLKKRESHCVTPSSKTNNYSSQEEGLPSKWTRQRKNKTSSTTKQCKVQANKIQKPKPSTPLMVHHLLDSV</sequence>
<feature type="compositionally biased region" description="Polar residues" evidence="2">
    <location>
        <begin position="275"/>
        <end position="288"/>
    </location>
</feature>
<dbReference type="Proteomes" id="UP001162156">
    <property type="component" value="Unassembled WGS sequence"/>
</dbReference>
<dbReference type="InterPro" id="IPR019734">
    <property type="entry name" value="TPR_rpt"/>
</dbReference>
<dbReference type="InterPro" id="IPR052943">
    <property type="entry name" value="TMTC_O-mannosyl-trnsfr"/>
</dbReference>
<evidence type="ECO:0000256" key="2">
    <source>
        <dbReference type="SAM" id="MobiDB-lite"/>
    </source>
</evidence>
<keyword evidence="4" id="KW-1185">Reference proteome</keyword>
<feature type="repeat" description="TPR" evidence="1">
    <location>
        <begin position="89"/>
        <end position="122"/>
    </location>
</feature>
<protein>
    <recommendedName>
        <fullName evidence="5">Photosystem I assembly protein Ycf3</fullName>
    </recommendedName>
</protein>
<dbReference type="AlphaFoldDB" id="A0AAV8X4G3"/>
<evidence type="ECO:0000313" key="4">
    <source>
        <dbReference type="Proteomes" id="UP001162156"/>
    </source>
</evidence>
<dbReference type="PANTHER" id="PTHR44809:SF1">
    <property type="entry name" value="PROTEIN O-MANNOSYL-TRANSFERASE TMTC1"/>
    <property type="match status" value="1"/>
</dbReference>
<accession>A0AAV8X4G3</accession>
<dbReference type="SUPFAM" id="SSF48452">
    <property type="entry name" value="TPR-like"/>
    <property type="match status" value="1"/>
</dbReference>
<comment type="caution">
    <text evidence="3">The sequence shown here is derived from an EMBL/GenBank/DDBJ whole genome shotgun (WGS) entry which is preliminary data.</text>
</comment>
<dbReference type="Gene3D" id="1.25.40.10">
    <property type="entry name" value="Tetratricopeptide repeat domain"/>
    <property type="match status" value="2"/>
</dbReference>
<dbReference type="PROSITE" id="PS50005">
    <property type="entry name" value="TPR"/>
    <property type="match status" value="1"/>
</dbReference>
<dbReference type="EMBL" id="JANEYF010003956">
    <property type="protein sequence ID" value="KAJ8932861.1"/>
    <property type="molecule type" value="Genomic_DNA"/>
</dbReference>
<organism evidence="3 4">
    <name type="scientific">Rhamnusium bicolor</name>
    <dbReference type="NCBI Taxonomy" id="1586634"/>
    <lineage>
        <taxon>Eukaryota</taxon>
        <taxon>Metazoa</taxon>
        <taxon>Ecdysozoa</taxon>
        <taxon>Arthropoda</taxon>
        <taxon>Hexapoda</taxon>
        <taxon>Insecta</taxon>
        <taxon>Pterygota</taxon>
        <taxon>Neoptera</taxon>
        <taxon>Endopterygota</taxon>
        <taxon>Coleoptera</taxon>
        <taxon>Polyphaga</taxon>
        <taxon>Cucujiformia</taxon>
        <taxon>Chrysomeloidea</taxon>
        <taxon>Cerambycidae</taxon>
        <taxon>Lepturinae</taxon>
        <taxon>Rhagiini</taxon>
        <taxon>Rhamnusium</taxon>
    </lineage>
</organism>
<proteinExistence type="predicted"/>
<evidence type="ECO:0000313" key="3">
    <source>
        <dbReference type="EMBL" id="KAJ8932861.1"/>
    </source>
</evidence>
<name>A0AAV8X4G3_9CUCU</name>
<dbReference type="Pfam" id="PF13181">
    <property type="entry name" value="TPR_8"/>
    <property type="match status" value="1"/>
</dbReference>
<evidence type="ECO:0000256" key="1">
    <source>
        <dbReference type="PROSITE-ProRule" id="PRU00339"/>
    </source>
</evidence>
<dbReference type="PANTHER" id="PTHR44809">
    <property type="match status" value="1"/>
</dbReference>
<feature type="region of interest" description="Disordered" evidence="2">
    <location>
        <begin position="275"/>
        <end position="308"/>
    </location>
</feature>
<keyword evidence="1" id="KW-0802">TPR repeat</keyword>
<reference evidence="3" key="1">
    <citation type="journal article" date="2023" name="Insect Mol. Biol.">
        <title>Genome sequencing provides insights into the evolution of gene families encoding plant cell wall-degrading enzymes in longhorned beetles.</title>
        <authorList>
            <person name="Shin N.R."/>
            <person name="Okamura Y."/>
            <person name="Kirsch R."/>
            <person name="Pauchet Y."/>
        </authorList>
    </citation>
    <scope>NUCLEOTIDE SEQUENCE</scope>
    <source>
        <strain evidence="3">RBIC_L_NR</strain>
    </source>
</reference>
<dbReference type="InterPro" id="IPR011990">
    <property type="entry name" value="TPR-like_helical_dom_sf"/>
</dbReference>
<evidence type="ECO:0008006" key="5">
    <source>
        <dbReference type="Google" id="ProtNLM"/>
    </source>
</evidence>
<gene>
    <name evidence="3" type="ORF">NQ314_014389</name>
</gene>